<dbReference type="InterPro" id="IPR023885">
    <property type="entry name" value="4Fe4S-binding_SPASM_dom"/>
</dbReference>
<proteinExistence type="inferred from homology"/>
<dbReference type="Proteomes" id="UP000185655">
    <property type="component" value="Unassembled WGS sequence"/>
</dbReference>
<dbReference type="OrthoDB" id="9808591at2"/>
<dbReference type="SFLD" id="SFLDG01386">
    <property type="entry name" value="main_SPASM_domain-containing"/>
    <property type="match status" value="1"/>
</dbReference>
<dbReference type="Pfam" id="PF04055">
    <property type="entry name" value="Radical_SAM"/>
    <property type="match status" value="1"/>
</dbReference>
<keyword evidence="3" id="KW-0479">Metal-binding</keyword>
<dbReference type="InterPro" id="IPR058240">
    <property type="entry name" value="rSAM_sf"/>
</dbReference>
<reference evidence="8 9" key="1">
    <citation type="submission" date="2016-11" db="EMBL/GenBank/DDBJ databases">
        <authorList>
            <person name="Jaros S."/>
            <person name="Januszkiewicz K."/>
            <person name="Wedrychowicz H."/>
        </authorList>
    </citation>
    <scope>NUCLEOTIDE SEQUENCE [LARGE SCALE GENOMIC DNA]</scope>
    <source>
        <strain evidence="8 9">DSM 22330</strain>
    </source>
</reference>
<keyword evidence="4" id="KW-0408">Iron</keyword>
<dbReference type="Gene3D" id="3.20.20.70">
    <property type="entry name" value="Aldolase class I"/>
    <property type="match status" value="1"/>
</dbReference>
<dbReference type="PROSITE" id="PS51918">
    <property type="entry name" value="RADICAL_SAM"/>
    <property type="match status" value="1"/>
</dbReference>
<dbReference type="STRING" id="1122154.SAMN02746068_00003"/>
<evidence type="ECO:0000256" key="4">
    <source>
        <dbReference type="ARBA" id="ARBA00023004"/>
    </source>
</evidence>
<evidence type="ECO:0000256" key="5">
    <source>
        <dbReference type="ARBA" id="ARBA00023014"/>
    </source>
</evidence>
<dbReference type="NCBIfam" id="TIGR04085">
    <property type="entry name" value="rSAM_more_4Fe4S"/>
    <property type="match status" value="1"/>
</dbReference>
<dbReference type="EMBL" id="FPKS01000001">
    <property type="protein sequence ID" value="SFZ69994.1"/>
    <property type="molecule type" value="Genomic_DNA"/>
</dbReference>
<keyword evidence="2" id="KW-0949">S-adenosyl-L-methionine</keyword>
<dbReference type="GO" id="GO:0016491">
    <property type="term" value="F:oxidoreductase activity"/>
    <property type="evidence" value="ECO:0007669"/>
    <property type="project" value="InterPro"/>
</dbReference>
<feature type="domain" description="Radical SAM core" evidence="7">
    <location>
        <begin position="83"/>
        <end position="317"/>
    </location>
</feature>
<evidence type="ECO:0000256" key="3">
    <source>
        <dbReference type="ARBA" id="ARBA00022723"/>
    </source>
</evidence>
<dbReference type="InterPro" id="IPR023867">
    <property type="entry name" value="Sulphatase_maturase_rSAM"/>
</dbReference>
<dbReference type="PANTHER" id="PTHR43273:SF3">
    <property type="entry name" value="ANAEROBIC SULFATASE-MATURATING ENZYME HOMOLOG ASLB-RELATED"/>
    <property type="match status" value="1"/>
</dbReference>
<accession>A0A1K2H3B1</accession>
<evidence type="ECO:0000256" key="1">
    <source>
        <dbReference type="ARBA" id="ARBA00001966"/>
    </source>
</evidence>
<dbReference type="AlphaFoldDB" id="A0A1K2H3B1"/>
<keyword evidence="5" id="KW-0411">Iron-sulfur</keyword>
<dbReference type="SFLD" id="SFLDS00029">
    <property type="entry name" value="Radical_SAM"/>
    <property type="match status" value="1"/>
</dbReference>
<gene>
    <name evidence="8" type="ORF">SAMN02746068_00003</name>
</gene>
<dbReference type="RefSeq" id="WP_031365804.1">
    <property type="nucleotide sequence ID" value="NZ_FPKS01000001.1"/>
</dbReference>
<evidence type="ECO:0000313" key="8">
    <source>
        <dbReference type="EMBL" id="SFZ69994.1"/>
    </source>
</evidence>
<dbReference type="PANTHER" id="PTHR43273">
    <property type="entry name" value="ANAEROBIC SULFATASE-MATURATING ENZYME HOMOLOG ASLB-RELATED"/>
    <property type="match status" value="1"/>
</dbReference>
<evidence type="ECO:0000259" key="7">
    <source>
        <dbReference type="PROSITE" id="PS51918"/>
    </source>
</evidence>
<dbReference type="CDD" id="cd01335">
    <property type="entry name" value="Radical_SAM"/>
    <property type="match status" value="1"/>
</dbReference>
<dbReference type="SFLD" id="SFLDG01384">
    <property type="entry name" value="thioether_bond_formation_requi"/>
    <property type="match status" value="1"/>
</dbReference>
<dbReference type="SFLD" id="SFLDG01067">
    <property type="entry name" value="SPASM/twitch_domain_containing"/>
    <property type="match status" value="1"/>
</dbReference>
<dbReference type="InterPro" id="IPR013785">
    <property type="entry name" value="Aldolase_TIM"/>
</dbReference>
<name>A0A1K2H3B1_9LACT</name>
<dbReference type="UniPathway" id="UPA00782"/>
<evidence type="ECO:0000313" key="9">
    <source>
        <dbReference type="Proteomes" id="UP000185655"/>
    </source>
</evidence>
<evidence type="ECO:0000256" key="6">
    <source>
        <dbReference type="ARBA" id="ARBA00023601"/>
    </source>
</evidence>
<dbReference type="InterPro" id="IPR007197">
    <property type="entry name" value="rSAM"/>
</dbReference>
<sequence>MSNLYLNPYLDFFKYGEKYIMLNYMSGACDIIDKSTYQVISRRKFEALDGTALKCLFDRKYLFQNQKKFQKEVALIDEVLASKKVVPNFLIIPTYRCNLSCGYCFEAAYKITENMSSNIEWIEQCLNSIDEIVTQSKKDFDFNDKDVYITLMGGEPLLAQNYEQVSEIMNQITNHGYSFNVITNGTDLDVYLDELIRFECQSIQITLDGSKEIHDNRRIYKNGNGSYEKIFQNIELALSRNLKIYLRVNLDKDNLVDLPNLAKELLDYFGENDNLVPYVYPMQDGGCLGDGGIIDEIVCIEEIQLLNEKHPQMALFDKKFHASSFMDTVFQNQQFEMKFRNCSATNNQYIFDYKGNIYKCWFGIGNANFKIGTYGKALSLNRQQDALWKNRNIKTLTKCQSCKYRYICGGGCLSHVMTSADDAKKERCIDFYQIIKAQLKGRLAK</sequence>
<dbReference type="GO" id="GO:0046872">
    <property type="term" value="F:metal ion binding"/>
    <property type="evidence" value="ECO:0007669"/>
    <property type="project" value="UniProtKB-KW"/>
</dbReference>
<protein>
    <recommendedName>
        <fullName evidence="7">Radical SAM core domain-containing protein</fullName>
    </recommendedName>
</protein>
<organism evidence="8 9">
    <name type="scientific">Pseudolactococcus chungangensis CAU 28 = DSM 22330</name>
    <dbReference type="NCBI Taxonomy" id="1122154"/>
    <lineage>
        <taxon>Bacteria</taxon>
        <taxon>Bacillati</taxon>
        <taxon>Bacillota</taxon>
        <taxon>Bacilli</taxon>
        <taxon>Lactobacillales</taxon>
        <taxon>Streptococcaceae</taxon>
        <taxon>Pseudolactococcus</taxon>
    </lineage>
</organism>
<comment type="similarity">
    <text evidence="6">Belongs to the radical SAM superfamily. Anaerobic sulfatase-maturating enzyme family.</text>
</comment>
<comment type="cofactor">
    <cofactor evidence="1">
        <name>[4Fe-4S] cluster</name>
        <dbReference type="ChEBI" id="CHEBI:49883"/>
    </cofactor>
</comment>
<dbReference type="GO" id="GO:0051536">
    <property type="term" value="F:iron-sulfur cluster binding"/>
    <property type="evidence" value="ECO:0007669"/>
    <property type="project" value="UniProtKB-KW"/>
</dbReference>
<dbReference type="SUPFAM" id="SSF102114">
    <property type="entry name" value="Radical SAM enzymes"/>
    <property type="match status" value="1"/>
</dbReference>
<evidence type="ECO:0000256" key="2">
    <source>
        <dbReference type="ARBA" id="ARBA00022691"/>
    </source>
</evidence>